<dbReference type="HOGENOM" id="CLU_036604_0_4_0"/>
<evidence type="ECO:0000313" key="2">
    <source>
        <dbReference type="EMBL" id="GAK58484.1"/>
    </source>
</evidence>
<dbReference type="STRING" id="1499967.U27_05458"/>
<evidence type="ECO:0000313" key="3">
    <source>
        <dbReference type="Proteomes" id="UP000030661"/>
    </source>
</evidence>
<organism evidence="2">
    <name type="scientific">Vecturithrix granuli</name>
    <dbReference type="NCBI Taxonomy" id="1499967"/>
    <lineage>
        <taxon>Bacteria</taxon>
        <taxon>Candidatus Moduliflexota</taxon>
        <taxon>Candidatus Vecturitrichia</taxon>
        <taxon>Candidatus Vecturitrichales</taxon>
        <taxon>Candidatus Vecturitrichaceae</taxon>
        <taxon>Candidatus Vecturithrix</taxon>
    </lineage>
</organism>
<accession>A0A081C1M9</accession>
<dbReference type="Pfam" id="PF00480">
    <property type="entry name" value="ROK"/>
    <property type="match status" value="1"/>
</dbReference>
<reference evidence="2" key="1">
    <citation type="journal article" date="2015" name="PeerJ">
        <title>First genomic representation of candidate bacterial phylum KSB3 points to enhanced environmental sensing as a trigger of wastewater bulking.</title>
        <authorList>
            <person name="Sekiguchi Y."/>
            <person name="Ohashi A."/>
            <person name="Parks D.H."/>
            <person name="Yamauchi T."/>
            <person name="Tyson G.W."/>
            <person name="Hugenholtz P."/>
        </authorList>
    </citation>
    <scope>NUCLEOTIDE SEQUENCE [LARGE SCALE GENOMIC DNA]</scope>
</reference>
<dbReference type="eggNOG" id="COG1940">
    <property type="taxonomic scope" value="Bacteria"/>
</dbReference>
<gene>
    <name evidence="2" type="ORF">U27_05458</name>
</gene>
<dbReference type="SUPFAM" id="SSF53067">
    <property type="entry name" value="Actin-like ATPase domain"/>
    <property type="match status" value="1"/>
</dbReference>
<dbReference type="Gene3D" id="3.30.420.40">
    <property type="match status" value="2"/>
</dbReference>
<dbReference type="EMBL" id="DF820467">
    <property type="protein sequence ID" value="GAK58484.1"/>
    <property type="molecule type" value="Genomic_DNA"/>
</dbReference>
<dbReference type="AlphaFoldDB" id="A0A081C1M9"/>
<dbReference type="InterPro" id="IPR000600">
    <property type="entry name" value="ROK"/>
</dbReference>
<dbReference type="PANTHER" id="PTHR18964">
    <property type="entry name" value="ROK (REPRESSOR, ORF, KINASE) FAMILY"/>
    <property type="match status" value="1"/>
</dbReference>
<keyword evidence="3" id="KW-1185">Reference proteome</keyword>
<evidence type="ECO:0000256" key="1">
    <source>
        <dbReference type="ARBA" id="ARBA00006479"/>
    </source>
</evidence>
<sequence length="327" mass="35147">MEYYAGIDLGGTKIYTVVINPDGQILGRTKIKIGEDRGFDVVFGKMMECYQMACTEAGIADAQMTAIGLAVPSPVDLERGVIKHAPNLGWKEIEIRSVLQQKLNKPLFVGNDVNMGVFDEYHLGAGKGFSRVYGLFIGTGIGGGYVVDGQVVRGVNYTAGEAGHIIIKMGGPQCNCGLQGCLEAIAAKAGMIKYMIEQVDKKRKKTLLDQIAPNWRQTVGSSALSKALKKNDKVVKKALKRSAKAIGVAAANLITATGVEAIIIGGGVIEEMGDFFMPRIEKSMRANTFDNGSVGVELRQAALGDDAVALGTAWYVRMPENQYLLYT</sequence>
<proteinExistence type="inferred from homology"/>
<name>A0A081C1M9_VECG1</name>
<dbReference type="Proteomes" id="UP000030661">
    <property type="component" value="Unassembled WGS sequence"/>
</dbReference>
<comment type="similarity">
    <text evidence="1">Belongs to the ROK (NagC/XylR) family.</text>
</comment>
<dbReference type="PANTHER" id="PTHR18964:SF149">
    <property type="entry name" value="BIFUNCTIONAL UDP-N-ACETYLGLUCOSAMINE 2-EPIMERASE_N-ACETYLMANNOSAMINE KINASE"/>
    <property type="match status" value="1"/>
</dbReference>
<protein>
    <submittedName>
        <fullName evidence="2">ROK family protein</fullName>
    </submittedName>
</protein>
<dbReference type="InterPro" id="IPR043129">
    <property type="entry name" value="ATPase_NBD"/>
</dbReference>